<evidence type="ECO:0000256" key="6">
    <source>
        <dbReference type="ARBA" id="ARBA00022723"/>
    </source>
</evidence>
<dbReference type="Proteomes" id="UP000885832">
    <property type="component" value="Unassembled WGS sequence"/>
</dbReference>
<accession>A0A832J2M7</accession>
<comment type="subcellular location">
    <subcellularLocation>
        <location evidence="1">Periplasm</location>
    </subcellularLocation>
</comment>
<keyword evidence="8" id="KW-0574">Periplasm</keyword>
<gene>
    <name evidence="13" type="ORF">ENJ65_01070</name>
</gene>
<evidence type="ECO:0000256" key="11">
    <source>
        <dbReference type="ARBA" id="ARBA00031832"/>
    </source>
</evidence>
<evidence type="ECO:0000256" key="12">
    <source>
        <dbReference type="SAM" id="SignalP"/>
    </source>
</evidence>
<keyword evidence="9" id="KW-0249">Electron transport</keyword>
<sequence length="154" mass="16556">MKNKIITTALITCLAGLTGIAQAEEGIADKDMGLSKQSVFEVPTPDAFNYQGVMPGTDPVYKRAYPGAPPQIPHNIELMTPVKAGLNYCLSCHGHSAELSQPLQGMPTPIPVSHYTDLRNGQGKAAKQLVGARYVCTQCHVPQANVKPLVKNKF</sequence>
<evidence type="ECO:0000256" key="2">
    <source>
        <dbReference type="ARBA" id="ARBA00007368"/>
    </source>
</evidence>
<comment type="similarity">
    <text evidence="2">Belongs to the NapB family.</text>
</comment>
<keyword evidence="7 12" id="KW-0732">Signal</keyword>
<dbReference type="AlphaFoldDB" id="A0A832J2M7"/>
<organism evidence="13">
    <name type="scientific">Candidatus Tenderia electrophaga</name>
    <dbReference type="NCBI Taxonomy" id="1748243"/>
    <lineage>
        <taxon>Bacteria</taxon>
        <taxon>Pseudomonadati</taxon>
        <taxon>Pseudomonadota</taxon>
        <taxon>Gammaproteobacteria</taxon>
        <taxon>Candidatus Tenderiales</taxon>
        <taxon>Candidatus Tenderiaceae</taxon>
        <taxon>Candidatus Tenderia</taxon>
    </lineage>
</organism>
<dbReference type="GO" id="GO:0009061">
    <property type="term" value="P:anaerobic respiration"/>
    <property type="evidence" value="ECO:0007669"/>
    <property type="project" value="InterPro"/>
</dbReference>
<dbReference type="Gene3D" id="1.10.1130.10">
    <property type="entry name" value="Flavocytochrome C3, Chain A"/>
    <property type="match status" value="1"/>
</dbReference>
<evidence type="ECO:0000313" key="13">
    <source>
        <dbReference type="EMBL" id="HHJ80204.1"/>
    </source>
</evidence>
<keyword evidence="4" id="KW-0813">Transport</keyword>
<feature type="signal peptide" evidence="12">
    <location>
        <begin position="1"/>
        <end position="23"/>
    </location>
</feature>
<proteinExistence type="inferred from homology"/>
<evidence type="ECO:0000256" key="10">
    <source>
        <dbReference type="ARBA" id="ARBA00023004"/>
    </source>
</evidence>
<keyword evidence="6" id="KW-0479">Metal-binding</keyword>
<dbReference type="GO" id="GO:0046872">
    <property type="term" value="F:metal ion binding"/>
    <property type="evidence" value="ECO:0007669"/>
    <property type="project" value="UniProtKB-KW"/>
</dbReference>
<comment type="caution">
    <text evidence="13">The sequence shown here is derived from an EMBL/GenBank/DDBJ whole genome shotgun (WGS) entry which is preliminary data.</text>
</comment>
<dbReference type="EMBL" id="DRNF01000074">
    <property type="protein sequence ID" value="HHJ80204.1"/>
    <property type="molecule type" value="Genomic_DNA"/>
</dbReference>
<evidence type="ECO:0000256" key="7">
    <source>
        <dbReference type="ARBA" id="ARBA00022729"/>
    </source>
</evidence>
<dbReference type="PANTHER" id="PTHR38604:SF1">
    <property type="entry name" value="PERIPLASMIC NITRATE REDUCTASE, ELECTRON TRANSFER SUBUNIT"/>
    <property type="match status" value="1"/>
</dbReference>
<feature type="chain" id="PRO_5032853271" description="Periplasmic nitrate reductase, electron transfer subunit" evidence="12">
    <location>
        <begin position="24"/>
        <end position="154"/>
    </location>
</feature>
<reference evidence="13" key="1">
    <citation type="journal article" date="2020" name="mSystems">
        <title>Genome- and Community-Level Interaction Insights into Carbon Utilization and Element Cycling Functions of Hydrothermarchaeota in Hydrothermal Sediment.</title>
        <authorList>
            <person name="Zhou Z."/>
            <person name="Liu Y."/>
            <person name="Xu W."/>
            <person name="Pan J."/>
            <person name="Luo Z.H."/>
            <person name="Li M."/>
        </authorList>
    </citation>
    <scope>NUCLEOTIDE SEQUENCE [LARGE SCALE GENOMIC DNA]</scope>
    <source>
        <strain evidence="13">HyVt-505</strain>
    </source>
</reference>
<dbReference type="Pfam" id="PF03892">
    <property type="entry name" value="NapB"/>
    <property type="match status" value="1"/>
</dbReference>
<name>A0A832J2M7_9GAMM</name>
<keyword evidence="10" id="KW-0408">Iron</keyword>
<dbReference type="SUPFAM" id="SSF48695">
    <property type="entry name" value="Multiheme cytochromes"/>
    <property type="match status" value="1"/>
</dbReference>
<evidence type="ECO:0000256" key="3">
    <source>
        <dbReference type="ARBA" id="ARBA00013773"/>
    </source>
</evidence>
<evidence type="ECO:0000256" key="9">
    <source>
        <dbReference type="ARBA" id="ARBA00022982"/>
    </source>
</evidence>
<evidence type="ECO:0000256" key="1">
    <source>
        <dbReference type="ARBA" id="ARBA00004418"/>
    </source>
</evidence>
<dbReference type="InterPro" id="IPR036280">
    <property type="entry name" value="Multihaem_cyt_sf"/>
</dbReference>
<keyword evidence="5" id="KW-0349">Heme</keyword>
<protein>
    <recommendedName>
        <fullName evidence="3">Periplasmic nitrate reductase, electron transfer subunit</fullName>
    </recommendedName>
    <alternativeName>
        <fullName evidence="11">Diheme cytochrome c NapB</fullName>
    </alternativeName>
</protein>
<evidence type="ECO:0000256" key="5">
    <source>
        <dbReference type="ARBA" id="ARBA00022617"/>
    </source>
</evidence>
<evidence type="ECO:0000256" key="8">
    <source>
        <dbReference type="ARBA" id="ARBA00022764"/>
    </source>
</evidence>
<dbReference type="PANTHER" id="PTHR38604">
    <property type="entry name" value="PERIPLASMIC NITRATE REDUCTASE, ELECTRON TRANSFER SUBUNIT"/>
    <property type="match status" value="1"/>
</dbReference>
<dbReference type="GO" id="GO:0042597">
    <property type="term" value="C:periplasmic space"/>
    <property type="evidence" value="ECO:0007669"/>
    <property type="project" value="UniProtKB-SubCell"/>
</dbReference>
<evidence type="ECO:0000256" key="4">
    <source>
        <dbReference type="ARBA" id="ARBA00022448"/>
    </source>
</evidence>
<dbReference type="InterPro" id="IPR005591">
    <property type="entry name" value="NapB"/>
</dbReference>